<keyword evidence="2" id="KW-1185">Reference proteome</keyword>
<comment type="caution">
    <text evidence="1">The sequence shown here is derived from an EMBL/GenBank/DDBJ whole genome shotgun (WGS) entry which is preliminary data.</text>
</comment>
<name>A0ACC2XVF6_9TREE</name>
<protein>
    <submittedName>
        <fullName evidence="1">Uncharacterized protein</fullName>
    </submittedName>
</protein>
<dbReference type="Proteomes" id="UP001234202">
    <property type="component" value="Unassembled WGS sequence"/>
</dbReference>
<evidence type="ECO:0000313" key="2">
    <source>
        <dbReference type="Proteomes" id="UP001234202"/>
    </source>
</evidence>
<gene>
    <name evidence="1" type="ORF">QFC24_000292</name>
</gene>
<accession>A0ACC2XVF6</accession>
<organism evidence="1 2">
    <name type="scientific">Naganishia onofrii</name>
    <dbReference type="NCBI Taxonomy" id="1851511"/>
    <lineage>
        <taxon>Eukaryota</taxon>
        <taxon>Fungi</taxon>
        <taxon>Dikarya</taxon>
        <taxon>Basidiomycota</taxon>
        <taxon>Agaricomycotina</taxon>
        <taxon>Tremellomycetes</taxon>
        <taxon>Filobasidiales</taxon>
        <taxon>Filobasidiaceae</taxon>
        <taxon>Naganishia</taxon>
    </lineage>
</organism>
<evidence type="ECO:0000313" key="1">
    <source>
        <dbReference type="EMBL" id="KAJ9128005.1"/>
    </source>
</evidence>
<reference evidence="1" key="1">
    <citation type="submission" date="2023-04" db="EMBL/GenBank/DDBJ databases">
        <title>Draft Genome sequencing of Naganishia species isolated from polar environments using Oxford Nanopore Technology.</title>
        <authorList>
            <person name="Leo P."/>
            <person name="Venkateswaran K."/>
        </authorList>
    </citation>
    <scope>NUCLEOTIDE SEQUENCE</scope>
    <source>
        <strain evidence="1">DBVPG 5303</strain>
    </source>
</reference>
<dbReference type="EMBL" id="JASBWV010000001">
    <property type="protein sequence ID" value="KAJ9128005.1"/>
    <property type="molecule type" value="Genomic_DNA"/>
</dbReference>
<proteinExistence type="predicted"/>
<sequence length="796" mass="84577">MATSMYNHHRFARAVMKKFRKAPASLTIELHSNHWLFQGQQGKLEYDGPMRPFLQALREQAIPPSLLNTILNSTTHVPIYDGCLLIEIHDFRTSCLTAAQELANQASGSDLYQRNPFHHSKSATTRPTMSLNSRPAPTSALGMSGLPCSSSAIQRPVAGPQTNGLGALHSAGKESSEEDSCTKYRVVMKPDSVSMWEQLVHLNRLHGSEGEWDDQSVLQMESRILVSRPSENDRHERSRLLRLQAAIAPPLALDTSFALSRTANLALAVTAPTLPFMSWDGRYIARAERHKMEDQSVNAKQVHPVSSGAATGDAGTMKTGVKGIKADDESRSATRGLGDAATLGYEKQEIDLFAKLGQPSAEDLSDKARAAWDERASSPMSQWNWLSRTYGYHKLRRPGQEPPSNTIFTGQNTRGGAVNADAAAAMMVIANERANGQAEDGGAAAAAVSAAATAAATASAVTKKKPTKKKRKDPGGEDSVRGGSVVDIKAEDSKDTVTAADSTRGKPKPKKKKDTAAANVTPTVPSKGKKRGVDEMSEAGSVNTAVPPSPSQPARSAVGLENKSVVFSNLPPPGATKKLTKKQQRAFDAAEREKAKQQAEAASAAEQNPPKKKAKKNATAMATTTTPATAATTGPAPSTGFTNPNSMNPALATPSIDLVGLQDITMAPPSEPSAMSLAPAFPVDMSGQQQQQQLQQQDYSQMVPQNLLDPALPPDMANMPIGEVPENIFLAAAADVDFNFPFPMGGPEGNGAGDGFNGDVMSFGGGGSMENVEDMTMMPDLMSRQPPGQSRAPPGS</sequence>